<reference evidence="1 2" key="1">
    <citation type="submission" date="2018-08" db="EMBL/GenBank/DDBJ databases">
        <title>Henriciella mobilis sp. nov., isolated from seawater.</title>
        <authorList>
            <person name="Cheng H."/>
            <person name="Wu Y.-H."/>
            <person name="Xu X.-W."/>
            <person name="Guo L.-L."/>
        </authorList>
    </citation>
    <scope>NUCLEOTIDE SEQUENCE [LARGE SCALE GENOMIC DNA]</scope>
    <source>
        <strain evidence="1 2">CCUG67844</strain>
    </source>
</reference>
<dbReference type="RefSeq" id="WP_119452541.1">
    <property type="nucleotide sequence ID" value="NZ_QWGA01000003.1"/>
</dbReference>
<keyword evidence="2" id="KW-1185">Reference proteome</keyword>
<evidence type="ECO:0008006" key="3">
    <source>
        <dbReference type="Google" id="ProtNLM"/>
    </source>
</evidence>
<dbReference type="EMBL" id="QWGA01000003">
    <property type="protein sequence ID" value="RIJ31041.1"/>
    <property type="molecule type" value="Genomic_DNA"/>
</dbReference>
<name>A0A399RK42_9PROT</name>
<organism evidence="1 2">
    <name type="scientific">Henriciella algicola</name>
    <dbReference type="NCBI Taxonomy" id="1608422"/>
    <lineage>
        <taxon>Bacteria</taxon>
        <taxon>Pseudomonadati</taxon>
        <taxon>Pseudomonadota</taxon>
        <taxon>Alphaproteobacteria</taxon>
        <taxon>Hyphomonadales</taxon>
        <taxon>Hyphomonadaceae</taxon>
        <taxon>Henriciella</taxon>
    </lineage>
</organism>
<dbReference type="InterPro" id="IPR012337">
    <property type="entry name" value="RNaseH-like_sf"/>
</dbReference>
<dbReference type="CDD" id="cd04659">
    <property type="entry name" value="Piwi_piwi-like_ProArk"/>
    <property type="match status" value="1"/>
</dbReference>
<dbReference type="Gene3D" id="3.30.420.10">
    <property type="entry name" value="Ribonuclease H-like superfamily/Ribonuclease H"/>
    <property type="match status" value="1"/>
</dbReference>
<proteinExistence type="predicted"/>
<sequence>MEFEDKQLFAEHIEEPVLEFGHGQTTDHPKDGLFLYGPRRQNAGVSALRVGVIGTPSGLSLFRDWANEIMGRIQIPPPGPRDKEVRLHLSAFPGLQEAFGISLDPDAFTECEINEKRLETVTRIVNQHEAVSKAADIYVDRVRNHAKNEEQPIDIWIFVVPEFIFERCRRQSRRQGLALEVGEFIKSQKAKFDAPLFAGALDVEGEQVFEDIPDFHRHIKAKLLDLNYTSQLVRETTLKPENFLNLAGHPTRRTQDRATIAWNFCSSLFYKTQADPPWKIANMRPGVCYVGLVFKVLPDHEQGHACCAAQMFLSEGDGVVFRGAVGPWKTEDKTFHLSADAANKLMRMVLETYKDKHGQFPSELFIHGRTSFRNDEWDAFCEAAPPETNIVGVRIRSTTGEMKLFRDGDYPCLRGTALILDERNAYLWSSGFAPRIGTYIGPETPNPLFVTILKSSNDAPEMRTVLQDILGLTKINYNSCNYNDGRPVTIQFADKVGDILIMGSAKNAVRQPFKFYI</sequence>
<gene>
    <name evidence="1" type="ORF">D1222_01870</name>
</gene>
<accession>A0A399RK42</accession>
<evidence type="ECO:0000313" key="2">
    <source>
        <dbReference type="Proteomes" id="UP000265845"/>
    </source>
</evidence>
<comment type="caution">
    <text evidence="1">The sequence shown here is derived from an EMBL/GenBank/DDBJ whole genome shotgun (WGS) entry which is preliminary data.</text>
</comment>
<dbReference type="SUPFAM" id="SSF53098">
    <property type="entry name" value="Ribonuclease H-like"/>
    <property type="match status" value="1"/>
</dbReference>
<dbReference type="InterPro" id="IPR036397">
    <property type="entry name" value="RNaseH_sf"/>
</dbReference>
<dbReference type="Proteomes" id="UP000265845">
    <property type="component" value="Unassembled WGS sequence"/>
</dbReference>
<dbReference type="GO" id="GO:0003676">
    <property type="term" value="F:nucleic acid binding"/>
    <property type="evidence" value="ECO:0007669"/>
    <property type="project" value="InterPro"/>
</dbReference>
<dbReference type="AlphaFoldDB" id="A0A399RK42"/>
<protein>
    <recommendedName>
        <fullName evidence="3">Piwi domain-containing protein</fullName>
    </recommendedName>
</protein>
<dbReference type="OrthoDB" id="580851at2"/>
<evidence type="ECO:0000313" key="1">
    <source>
        <dbReference type="EMBL" id="RIJ31041.1"/>
    </source>
</evidence>